<dbReference type="InterPro" id="IPR005467">
    <property type="entry name" value="His_kinase_dom"/>
</dbReference>
<organism evidence="11 12">
    <name type="scientific">Paenibacillus allorhizosphaerae</name>
    <dbReference type="NCBI Taxonomy" id="2849866"/>
    <lineage>
        <taxon>Bacteria</taxon>
        <taxon>Bacillati</taxon>
        <taxon>Bacillota</taxon>
        <taxon>Bacilli</taxon>
        <taxon>Bacillales</taxon>
        <taxon>Paenibacillaceae</taxon>
        <taxon>Paenibacillus</taxon>
    </lineage>
</organism>
<accession>A0ABN7TMG8</accession>
<evidence type="ECO:0000256" key="1">
    <source>
        <dbReference type="ARBA" id="ARBA00000085"/>
    </source>
</evidence>
<evidence type="ECO:0000259" key="9">
    <source>
        <dbReference type="PROSITE" id="PS50112"/>
    </source>
</evidence>
<evidence type="ECO:0000256" key="7">
    <source>
        <dbReference type="ARBA" id="ARBA00023012"/>
    </source>
</evidence>
<feature type="domain" description="Histidine kinase" evidence="8">
    <location>
        <begin position="703"/>
        <end position="792"/>
    </location>
</feature>
<comment type="caution">
    <text evidence="11">The sequence shown here is derived from an EMBL/GenBank/DDBJ whole genome shotgun (WGS) entry which is preliminary data.</text>
</comment>
<dbReference type="SMART" id="SM00387">
    <property type="entry name" value="HATPase_c"/>
    <property type="match status" value="1"/>
</dbReference>
<dbReference type="PROSITE" id="PS50112">
    <property type="entry name" value="PAS"/>
    <property type="match status" value="3"/>
</dbReference>
<dbReference type="PROSITE" id="PS50113">
    <property type="entry name" value="PAC"/>
    <property type="match status" value="2"/>
</dbReference>
<dbReference type="InterPro" id="IPR050482">
    <property type="entry name" value="Sensor_HK_TwoCompSys"/>
</dbReference>
<gene>
    <name evidence="11" type="ORF">PAECIP111802_02648</name>
</gene>
<dbReference type="Pfam" id="PF08447">
    <property type="entry name" value="PAS_3"/>
    <property type="match status" value="2"/>
</dbReference>
<feature type="domain" description="PAC" evidence="10">
    <location>
        <begin position="154"/>
        <end position="206"/>
    </location>
</feature>
<dbReference type="InterPro" id="IPR000700">
    <property type="entry name" value="PAS-assoc_C"/>
</dbReference>
<feature type="domain" description="PAS" evidence="9">
    <location>
        <begin position="329"/>
        <end position="400"/>
    </location>
</feature>
<keyword evidence="12" id="KW-1185">Reference proteome</keyword>
<sequence length="792" mass="91426">MGVCKDVIKGAQQWLLNLPDPMYIADRDERFLWGNKAFELKYGQGDVPPAAAIQRIPVVDENGEAIAYTAVVKEDAEDAEREERYRIIAENTSDTIVLVDHQAVVQYVSPSIFSLTGFHVHEYEGLDAFDIIHPEERERVRLVYKQVIESKQSTQLEYRLIRKDGHLIHIEARVRTVLDDNGEVKYVVAVARDVSERKEAEQLLENILNNVNAAVWSTDKDFNRYSFCSDSIETISGIPRKEIMNNPIRLHDHIHPDDNAILMGEVKRKLDEGISIRQPIRYIHVEGETRWGELIVHPWKNHLGVVERLDGIMLDITEKKRSELALEESEQRYKSLFENNLDGVFSIELNGFYFVNANRAFENMTGVELSQLTGRCFLGTIYDEDHPQVYEILLEVLQQGKPRDIECRLISRYRERIASITFVPIFLSSRLNGIHGIVKDITQRKLDERELIQSEERYKFLQQSLNGLSNDLANVMKVSDLEHRLLEEIRAVLHVSDVSIEEVPRGQEAAAMSTQDTWIPIGEKKHPVYLRLVAKHAFLPIEEQWLETAVHYVTMLYDNLRLIEDLMKRLEDLVTTSQTPKWMLRLLFKLSEKERFALSSDLHDSVLQDLIIWYRRLESLRSDGGFETEVQRELRQIEEGLLDAIHQIRITCNELRPPFLLKMGLVESLKSLFEYTRMFANYEIEFHAGQQLDALSEEQILGMYRIVQELLNNASKHSKAEKVTMSLTERADLMHFTYSDDGVGMDLSAFDGSFQHMGLAGMEKRVLSLEGTIEFRSAPRQGVQVTVSFPKN</sequence>
<dbReference type="InterPro" id="IPR013655">
    <property type="entry name" value="PAS_fold_3"/>
</dbReference>
<protein>
    <recommendedName>
        <fullName evidence="2">histidine kinase</fullName>
        <ecNumber evidence="2">2.7.13.3</ecNumber>
    </recommendedName>
</protein>
<dbReference type="InterPro" id="IPR000014">
    <property type="entry name" value="PAS"/>
</dbReference>
<evidence type="ECO:0000259" key="10">
    <source>
        <dbReference type="PROSITE" id="PS50113"/>
    </source>
</evidence>
<comment type="catalytic activity">
    <reaction evidence="1">
        <text>ATP + protein L-histidine = ADP + protein N-phospho-L-histidine.</text>
        <dbReference type="EC" id="2.7.13.3"/>
    </reaction>
</comment>
<reference evidence="11 12" key="1">
    <citation type="submission" date="2021-06" db="EMBL/GenBank/DDBJ databases">
        <authorList>
            <person name="Criscuolo A."/>
        </authorList>
    </citation>
    <scope>NUCLEOTIDE SEQUENCE [LARGE SCALE GENOMIC DNA]</scope>
    <source>
        <strain evidence="12">CIP 111802</strain>
    </source>
</reference>
<dbReference type="EC" id="2.7.13.3" evidence="2"/>
<dbReference type="CDD" id="cd00130">
    <property type="entry name" value="PAS"/>
    <property type="match status" value="3"/>
</dbReference>
<keyword evidence="3" id="KW-0808">Transferase</keyword>
<keyword evidence="5" id="KW-0418">Kinase</keyword>
<dbReference type="PANTHER" id="PTHR24421:SF60">
    <property type="entry name" value="SENSOR HISTIDINE KINASE COMP"/>
    <property type="match status" value="1"/>
</dbReference>
<evidence type="ECO:0000256" key="6">
    <source>
        <dbReference type="ARBA" id="ARBA00022840"/>
    </source>
</evidence>
<dbReference type="SMART" id="SM00091">
    <property type="entry name" value="PAS"/>
    <property type="match status" value="3"/>
</dbReference>
<dbReference type="InterPro" id="IPR013767">
    <property type="entry name" value="PAS_fold"/>
</dbReference>
<dbReference type="SMART" id="SM00086">
    <property type="entry name" value="PAC"/>
    <property type="match status" value="3"/>
</dbReference>
<keyword evidence="7" id="KW-0902">Two-component regulatory system</keyword>
<proteinExistence type="predicted"/>
<keyword evidence="6" id="KW-0067">ATP-binding</keyword>
<dbReference type="Proteomes" id="UP000730618">
    <property type="component" value="Unassembled WGS sequence"/>
</dbReference>
<dbReference type="Pfam" id="PF07730">
    <property type="entry name" value="HisKA_3"/>
    <property type="match status" value="1"/>
</dbReference>
<evidence type="ECO:0000259" key="8">
    <source>
        <dbReference type="PROSITE" id="PS50109"/>
    </source>
</evidence>
<dbReference type="CDD" id="cd16917">
    <property type="entry name" value="HATPase_UhpB-NarQ-NarX-like"/>
    <property type="match status" value="1"/>
</dbReference>
<dbReference type="PANTHER" id="PTHR24421">
    <property type="entry name" value="NITRATE/NITRITE SENSOR PROTEIN NARX-RELATED"/>
    <property type="match status" value="1"/>
</dbReference>
<evidence type="ECO:0000256" key="4">
    <source>
        <dbReference type="ARBA" id="ARBA00022741"/>
    </source>
</evidence>
<dbReference type="InterPro" id="IPR011712">
    <property type="entry name" value="Sig_transdc_His_kin_sub3_dim/P"/>
</dbReference>
<dbReference type="InterPro" id="IPR001610">
    <property type="entry name" value="PAC"/>
</dbReference>
<feature type="domain" description="PAS" evidence="9">
    <location>
        <begin position="200"/>
        <end position="273"/>
    </location>
</feature>
<feature type="domain" description="PAS" evidence="9">
    <location>
        <begin position="81"/>
        <end position="151"/>
    </location>
</feature>
<evidence type="ECO:0000256" key="2">
    <source>
        <dbReference type="ARBA" id="ARBA00012438"/>
    </source>
</evidence>
<feature type="domain" description="PAC" evidence="10">
    <location>
        <begin position="276"/>
        <end position="328"/>
    </location>
</feature>
<dbReference type="PROSITE" id="PS50109">
    <property type="entry name" value="HIS_KIN"/>
    <property type="match status" value="1"/>
</dbReference>
<dbReference type="Pfam" id="PF02518">
    <property type="entry name" value="HATPase_c"/>
    <property type="match status" value="1"/>
</dbReference>
<dbReference type="Pfam" id="PF00989">
    <property type="entry name" value="PAS"/>
    <property type="match status" value="1"/>
</dbReference>
<dbReference type="NCBIfam" id="TIGR00229">
    <property type="entry name" value="sensory_box"/>
    <property type="match status" value="3"/>
</dbReference>
<keyword evidence="4" id="KW-0547">Nucleotide-binding</keyword>
<evidence type="ECO:0000313" key="12">
    <source>
        <dbReference type="Proteomes" id="UP000730618"/>
    </source>
</evidence>
<evidence type="ECO:0000256" key="5">
    <source>
        <dbReference type="ARBA" id="ARBA00022777"/>
    </source>
</evidence>
<dbReference type="EMBL" id="CAJVCE010000006">
    <property type="protein sequence ID" value="CAG7640441.1"/>
    <property type="molecule type" value="Genomic_DNA"/>
</dbReference>
<evidence type="ECO:0000256" key="3">
    <source>
        <dbReference type="ARBA" id="ARBA00022679"/>
    </source>
</evidence>
<name>A0ABN7TMG8_9BACL</name>
<dbReference type="RefSeq" id="WP_230414922.1">
    <property type="nucleotide sequence ID" value="NZ_CAJVCE010000006.1"/>
</dbReference>
<evidence type="ECO:0000313" key="11">
    <source>
        <dbReference type="EMBL" id="CAG7640441.1"/>
    </source>
</evidence>
<dbReference type="InterPro" id="IPR003594">
    <property type="entry name" value="HATPase_dom"/>
</dbReference>